<dbReference type="GeneID" id="37221234"/>
<name>A0A395GJ92_9EURO</name>
<keyword evidence="3" id="KW-1185">Reference proteome</keyword>
<dbReference type="RefSeq" id="XP_025569680.1">
    <property type="nucleotide sequence ID" value="XM_025716369.1"/>
</dbReference>
<dbReference type="GO" id="GO:0006396">
    <property type="term" value="P:RNA processing"/>
    <property type="evidence" value="ECO:0007669"/>
    <property type="project" value="InterPro"/>
</dbReference>
<dbReference type="PROSITE" id="PS50142">
    <property type="entry name" value="RNASE_3_2"/>
    <property type="match status" value="1"/>
</dbReference>
<evidence type="ECO:0000313" key="2">
    <source>
        <dbReference type="EMBL" id="RAK95352.1"/>
    </source>
</evidence>
<sequence length="412" mass="46235">MSHLEQIESITGYRFRNENCLLEALKAAGADERNHDGNRPLAQVGKAFVELCSVKFGYLSRTERSMNTMMKIKNIDNNRCALLAKSIGIDQLVTYCPLPGSRSAKVLGIAVNALIGAIYVDSESEDLTVSALHSMGWFRFSLEENSSSNTVNSQCGSMGVPAESQASNDLAGQVPIHAMVRQQTTKQKDNTLFTTFLKLEMERCALHQIPSPQETYFNARLQNELSELQARNPTFSHDLGMLFLTFAGPQSVAGLQANLHGALAAVKPPDEIYHIRASIEQRFNIIRTLDELACHFDILKNYHIWKLHVHCTEQGEDSRFCIAYGDPEYRKRPGNPVNLKESDTTKKMIDIICPETEPTSAYYRVFYEKVTCLRRRGKRLQLLIETFGLGILGLMYCHSLQNCSSRTSSVLL</sequence>
<dbReference type="InterPro" id="IPR036389">
    <property type="entry name" value="RNase_III_sf"/>
</dbReference>
<dbReference type="VEuPathDB" id="FungiDB:BO80DRAFT_369032"/>
<dbReference type="Gene3D" id="1.10.1520.10">
    <property type="entry name" value="Ribonuclease III domain"/>
    <property type="match status" value="1"/>
</dbReference>
<dbReference type="SUPFAM" id="SSF69065">
    <property type="entry name" value="RNase III domain-like"/>
    <property type="match status" value="1"/>
</dbReference>
<evidence type="ECO:0000313" key="3">
    <source>
        <dbReference type="Proteomes" id="UP000249402"/>
    </source>
</evidence>
<dbReference type="EMBL" id="KZ824495">
    <property type="protein sequence ID" value="RAK95352.1"/>
    <property type="molecule type" value="Genomic_DNA"/>
</dbReference>
<reference evidence="2 3" key="1">
    <citation type="submission" date="2018-02" db="EMBL/GenBank/DDBJ databases">
        <title>The genomes of Aspergillus section Nigri reveals drivers in fungal speciation.</title>
        <authorList>
            <consortium name="DOE Joint Genome Institute"/>
            <person name="Vesth T.C."/>
            <person name="Nybo J."/>
            <person name="Theobald S."/>
            <person name="Brandl J."/>
            <person name="Frisvad J.C."/>
            <person name="Nielsen K.F."/>
            <person name="Lyhne E.K."/>
            <person name="Kogle M.E."/>
            <person name="Kuo A."/>
            <person name="Riley R."/>
            <person name="Clum A."/>
            <person name="Nolan M."/>
            <person name="Lipzen A."/>
            <person name="Salamov A."/>
            <person name="Henrissat B."/>
            <person name="Wiebenga A."/>
            <person name="De vries R.P."/>
            <person name="Grigoriev I.V."/>
            <person name="Mortensen U.H."/>
            <person name="Andersen M.R."/>
            <person name="Baker S.E."/>
        </authorList>
    </citation>
    <scope>NUCLEOTIDE SEQUENCE [LARGE SCALE GENOMIC DNA]</scope>
    <source>
        <strain evidence="2 3">CBS 121593</strain>
    </source>
</reference>
<organism evidence="2 3">
    <name type="scientific">Aspergillus ibericus CBS 121593</name>
    <dbReference type="NCBI Taxonomy" id="1448316"/>
    <lineage>
        <taxon>Eukaryota</taxon>
        <taxon>Fungi</taxon>
        <taxon>Dikarya</taxon>
        <taxon>Ascomycota</taxon>
        <taxon>Pezizomycotina</taxon>
        <taxon>Eurotiomycetes</taxon>
        <taxon>Eurotiomycetidae</taxon>
        <taxon>Eurotiales</taxon>
        <taxon>Aspergillaceae</taxon>
        <taxon>Aspergillus</taxon>
        <taxon>Aspergillus subgen. Circumdati</taxon>
    </lineage>
</organism>
<protein>
    <submittedName>
        <fullName evidence="2">RNase3 domain protein</fullName>
    </submittedName>
</protein>
<dbReference type="GO" id="GO:0004525">
    <property type="term" value="F:ribonuclease III activity"/>
    <property type="evidence" value="ECO:0007669"/>
    <property type="project" value="InterPro"/>
</dbReference>
<gene>
    <name evidence="2" type="ORF">BO80DRAFT_369032</name>
</gene>
<proteinExistence type="predicted"/>
<dbReference type="Proteomes" id="UP000249402">
    <property type="component" value="Unassembled WGS sequence"/>
</dbReference>
<accession>A0A395GJ92</accession>
<dbReference type="InterPro" id="IPR000999">
    <property type="entry name" value="RNase_III_dom"/>
</dbReference>
<feature type="domain" description="RNase III" evidence="1">
    <location>
        <begin position="4"/>
        <end position="123"/>
    </location>
</feature>
<dbReference type="SMART" id="SM00535">
    <property type="entry name" value="RIBOc"/>
    <property type="match status" value="1"/>
</dbReference>
<dbReference type="AlphaFoldDB" id="A0A395GJ92"/>
<evidence type="ECO:0000259" key="1">
    <source>
        <dbReference type="PROSITE" id="PS50142"/>
    </source>
</evidence>
<dbReference type="OrthoDB" id="67027at2759"/>